<evidence type="ECO:0000313" key="4">
    <source>
        <dbReference type="Proteomes" id="UP000434580"/>
    </source>
</evidence>
<dbReference type="EMBL" id="CACSII010000010">
    <property type="protein sequence ID" value="CAA0101927.1"/>
    <property type="molecule type" value="Genomic_DNA"/>
</dbReference>
<dbReference type="Proteomes" id="UP000434580">
    <property type="component" value="Unassembled WGS sequence"/>
</dbReference>
<proteinExistence type="predicted"/>
<evidence type="ECO:0000313" key="3">
    <source>
        <dbReference type="EMBL" id="CAA0101927.1"/>
    </source>
</evidence>
<feature type="compositionally biased region" description="Basic and acidic residues" evidence="1">
    <location>
        <begin position="1"/>
        <end position="14"/>
    </location>
</feature>
<dbReference type="OrthoDB" id="9945424at2"/>
<feature type="transmembrane region" description="Helical" evidence="2">
    <location>
        <begin position="32"/>
        <end position="50"/>
    </location>
</feature>
<evidence type="ECO:0000256" key="1">
    <source>
        <dbReference type="SAM" id="MobiDB-lite"/>
    </source>
</evidence>
<dbReference type="AlphaFoldDB" id="A0A5S9PE45"/>
<gene>
    <name evidence="3" type="ORF">DPBNPPHM_03945</name>
</gene>
<organism evidence="3 4">
    <name type="scientific">BD1-7 clade bacterium</name>
    <dbReference type="NCBI Taxonomy" id="2029982"/>
    <lineage>
        <taxon>Bacteria</taxon>
        <taxon>Pseudomonadati</taxon>
        <taxon>Pseudomonadota</taxon>
        <taxon>Gammaproteobacteria</taxon>
        <taxon>Cellvibrionales</taxon>
        <taxon>Spongiibacteraceae</taxon>
        <taxon>BD1-7 clade</taxon>
    </lineage>
</organism>
<keyword evidence="2" id="KW-1133">Transmembrane helix</keyword>
<evidence type="ECO:0000256" key="2">
    <source>
        <dbReference type="SAM" id="Phobius"/>
    </source>
</evidence>
<feature type="region of interest" description="Disordered" evidence="1">
    <location>
        <begin position="1"/>
        <end position="26"/>
    </location>
</feature>
<keyword evidence="2" id="KW-0472">Membrane</keyword>
<sequence>MKHVFDTTKHEHTQKQKPTQSQRRSMPVGTRAWVVFSGILILVAMASGLVGCGGSPTQPQAAAAERAAPSAKPNTRQLVYAAKRLGNDPAISLVNDVMNIALLRSRSIFESDALLRQLYHNYVQLGGEGAYDKKQFDIRYVVMPTHHHSLNTRASTLTISAPALGGLTIMADFRGSTSKQVRNATTTVTTTVTTNTTVFSEVQYLSFTGSITIKTTLEGATTRVFVNSMADGLGHACDVVTARETSVGVGAITVVSAGGIPLPLPDAVGCVF</sequence>
<name>A0A5S9PE45_9GAMM</name>
<keyword evidence="2" id="KW-0812">Transmembrane</keyword>
<accession>A0A5S9PE45</accession>
<reference evidence="3 4" key="1">
    <citation type="submission" date="2019-11" db="EMBL/GenBank/DDBJ databases">
        <authorList>
            <person name="Holert J."/>
        </authorList>
    </citation>
    <scope>NUCLEOTIDE SEQUENCE [LARGE SCALE GENOMIC DNA]</scope>
    <source>
        <strain evidence="3">BC5_2</strain>
    </source>
</reference>
<protein>
    <submittedName>
        <fullName evidence="3">Uncharacterized protein</fullName>
    </submittedName>
</protein>